<proteinExistence type="predicted"/>
<protein>
    <submittedName>
        <fullName evidence="1">Uncharacterized protein</fullName>
    </submittedName>
</protein>
<reference evidence="1 2" key="1">
    <citation type="submission" date="2020-03" db="EMBL/GenBank/DDBJ databases">
        <authorList>
            <person name="Holtappels D."/>
            <person name="Bomans J.P.J."/>
            <person name="Lavigne R."/>
            <person name="Wagemans J."/>
        </authorList>
    </citation>
    <scope>NUCLEOTIDE SEQUENCE [LARGE SCALE GENOMIC DNA]</scope>
    <source>
        <strain evidence="1 2">OLIVR1</strain>
    </source>
</reference>
<organism evidence="1 2">
    <name type="scientific">Agrobacterium phage OLIVR1</name>
    <dbReference type="NCBI Taxonomy" id="2723769"/>
    <lineage>
        <taxon>Viruses</taxon>
        <taxon>Duplodnaviria</taxon>
        <taxon>Heunggongvirae</taxon>
        <taxon>Uroviricota</taxon>
        <taxon>Caudoviricetes</taxon>
        <taxon>Schitoviridae</taxon>
        <taxon>Oliverunavirus</taxon>
        <taxon>Oliverunavirus OLIVR1</taxon>
    </lineage>
</organism>
<dbReference type="Proteomes" id="UP000671973">
    <property type="component" value="Segment"/>
</dbReference>
<accession>A0A858MRN0</accession>
<sequence length="71" mass="8397">MANEIHPEKINENSKLGEKLRKFRDYLKAVRPHSHKEILWDFLAAIVINIAEGVSFEDMLKEIEFFSEHKD</sequence>
<gene>
    <name evidence="1" type="ORF">Ab1vBOLIVR1_gp18</name>
</gene>
<name>A0A858MRN0_9CAUD</name>
<dbReference type="EMBL" id="MT234338">
    <property type="protein sequence ID" value="QIW87213.1"/>
    <property type="molecule type" value="Genomic_DNA"/>
</dbReference>
<evidence type="ECO:0000313" key="1">
    <source>
        <dbReference type="EMBL" id="QIW87213.1"/>
    </source>
</evidence>
<evidence type="ECO:0000313" key="2">
    <source>
        <dbReference type="Proteomes" id="UP000671973"/>
    </source>
</evidence>
<keyword evidence="2" id="KW-1185">Reference proteome</keyword>